<name>A0ABR2JRN5_9EUKA</name>
<dbReference type="EMBL" id="JAPFFF010000010">
    <property type="protein sequence ID" value="KAK8880550.1"/>
    <property type="molecule type" value="Genomic_DNA"/>
</dbReference>
<dbReference type="Proteomes" id="UP001470230">
    <property type="component" value="Unassembled WGS sequence"/>
</dbReference>
<gene>
    <name evidence="1" type="ORF">M9Y10_003230</name>
</gene>
<reference evidence="1 2" key="1">
    <citation type="submission" date="2024-04" db="EMBL/GenBank/DDBJ databases">
        <title>Tritrichomonas musculus Genome.</title>
        <authorList>
            <person name="Alves-Ferreira E."/>
            <person name="Grigg M."/>
            <person name="Lorenzi H."/>
            <person name="Galac M."/>
        </authorList>
    </citation>
    <scope>NUCLEOTIDE SEQUENCE [LARGE SCALE GENOMIC DNA]</scope>
    <source>
        <strain evidence="1 2">EAF2021</strain>
    </source>
</reference>
<accession>A0ABR2JRN5</accession>
<evidence type="ECO:0000313" key="1">
    <source>
        <dbReference type="EMBL" id="KAK8880550.1"/>
    </source>
</evidence>
<evidence type="ECO:0000313" key="2">
    <source>
        <dbReference type="Proteomes" id="UP001470230"/>
    </source>
</evidence>
<proteinExistence type="predicted"/>
<comment type="caution">
    <text evidence="1">The sequence shown here is derived from an EMBL/GenBank/DDBJ whole genome shotgun (WGS) entry which is preliminary data.</text>
</comment>
<keyword evidence="2" id="KW-1185">Reference proteome</keyword>
<protein>
    <submittedName>
        <fullName evidence="1">Uncharacterized protein</fullName>
    </submittedName>
</protein>
<organism evidence="1 2">
    <name type="scientific">Tritrichomonas musculus</name>
    <dbReference type="NCBI Taxonomy" id="1915356"/>
    <lineage>
        <taxon>Eukaryota</taxon>
        <taxon>Metamonada</taxon>
        <taxon>Parabasalia</taxon>
        <taxon>Tritrichomonadida</taxon>
        <taxon>Tritrichomonadidae</taxon>
        <taxon>Tritrichomonas</taxon>
    </lineage>
</organism>
<sequence>MSRTRWNTELVAEEMLKEDCILLDEYKRGDIRIRYEYDGNEYTVRWYDWMNKKRPSRPHLKGGNRNTKPHKKWSNEKVNELLMKDDCELVSEYKSTKQRLYINVNKSGSQFIRCIDINGKYVSLYINRFKQQHDLI</sequence>